<dbReference type="InterPro" id="IPR011009">
    <property type="entry name" value="Kinase-like_dom_sf"/>
</dbReference>
<keyword evidence="4" id="KW-1185">Reference proteome</keyword>
<feature type="compositionally biased region" description="Polar residues" evidence="1">
    <location>
        <begin position="724"/>
        <end position="738"/>
    </location>
</feature>
<organism evidence="3 4">
    <name type="scientific">Fonsecaea erecta</name>
    <dbReference type="NCBI Taxonomy" id="1367422"/>
    <lineage>
        <taxon>Eukaryota</taxon>
        <taxon>Fungi</taxon>
        <taxon>Dikarya</taxon>
        <taxon>Ascomycota</taxon>
        <taxon>Pezizomycotina</taxon>
        <taxon>Eurotiomycetes</taxon>
        <taxon>Chaetothyriomycetidae</taxon>
        <taxon>Chaetothyriales</taxon>
        <taxon>Herpotrichiellaceae</taxon>
        <taxon>Fonsecaea</taxon>
    </lineage>
</organism>
<dbReference type="GO" id="GO:0005524">
    <property type="term" value="F:ATP binding"/>
    <property type="evidence" value="ECO:0007669"/>
    <property type="project" value="InterPro"/>
</dbReference>
<dbReference type="SUPFAM" id="SSF56112">
    <property type="entry name" value="Protein kinase-like (PK-like)"/>
    <property type="match status" value="1"/>
</dbReference>
<dbReference type="AlphaFoldDB" id="A0A178ZTD8"/>
<dbReference type="Pfam" id="PF00069">
    <property type="entry name" value="Pkinase"/>
    <property type="match status" value="1"/>
</dbReference>
<evidence type="ECO:0000313" key="3">
    <source>
        <dbReference type="EMBL" id="OAP62701.1"/>
    </source>
</evidence>
<dbReference type="Gene3D" id="1.10.510.10">
    <property type="entry name" value="Transferase(Phosphotransferase) domain 1"/>
    <property type="match status" value="1"/>
</dbReference>
<feature type="region of interest" description="Disordered" evidence="1">
    <location>
        <begin position="684"/>
        <end position="770"/>
    </location>
</feature>
<evidence type="ECO:0000259" key="2">
    <source>
        <dbReference type="PROSITE" id="PS50011"/>
    </source>
</evidence>
<feature type="compositionally biased region" description="Basic and acidic residues" evidence="1">
    <location>
        <begin position="757"/>
        <end position="770"/>
    </location>
</feature>
<dbReference type="PANTHER" id="PTHR24359">
    <property type="entry name" value="SERINE/THREONINE-PROTEIN KINASE SBK1"/>
    <property type="match status" value="1"/>
</dbReference>
<dbReference type="InterPro" id="IPR000719">
    <property type="entry name" value="Prot_kinase_dom"/>
</dbReference>
<name>A0A178ZTD8_9EURO</name>
<comment type="caution">
    <text evidence="3">The sequence shown here is derived from an EMBL/GenBank/DDBJ whole genome shotgun (WGS) entry which is preliminary data.</text>
</comment>
<dbReference type="OrthoDB" id="5986190at2759"/>
<dbReference type="PANTHER" id="PTHR24359:SF1">
    <property type="entry name" value="INHIBITOR OF NUCLEAR FACTOR KAPPA-B KINASE EPSILON SUBUNIT HOMOLOG 1-RELATED"/>
    <property type="match status" value="1"/>
</dbReference>
<sequence length="1031" mass="117038">MTPGARSSDPSHLLQEFRTNLDGCWKQNTYCGRHYIKTNEVLRWMTSVKAEHKATNLNRLHDEVWRSRPNSTFKPSAENFSSGVDCAIIVFSVLLAIDYGHLLDLFVEANITDASVHTASAEYHYKILKQYLERAEVPNADTVVESFKERKWSFCPVVLKRRMHGDFPRRCVFPYYKRQPVNGKGGTAEVFQVLVPAECIEQDLREFLQGSRIEYQDEGQFYELALKSYASQNQEMFEWEKNAFAGLEDQEGMVRYIGHYSFEEAPGLWTHNILLEFGELDLDEFFAHEYSSPPVRSLEIISFWKSLFKIAEALRRIHNLKIRRDGETQEFHGWHADVKPDNILRVHGEFKLVDFGFTKFKKKGNQATPREYMVGGTQTYGAPETDQSRFKTRTPHGQTIDTWSFGCVLSRAATWVILGQQGILQYDFVRKAAIKRLREQGPAEHRANSGCPTAHDAFHNGRTVLPAVIQWHHYLRSIVRTSDITSCRVLKLVEERMLLEDPEKRVTSAELCVELEDIVLLAKAKTDKDALGKRIAESLLTDLFNFDKEAPANQAQASHPKPAKSTKASGRIGKSQRLDNIPPAKTAHRAEMLTKELQIPKPLLESPQIQFGTILDEPSGIHGSHMHESPNGYIDVQEDASFVPPLPLSPTSQINGATVLTEPYSWRPSELVLASHLSPRSAVADLDHDRPSSTNQVIELRGDIGSTLQSDKSRGKMPLHETSAVEQGYQQRRVSKVTSHPGEEQPDRTSATSRMSTRRDSKLESAEISKPRSSSITFADLFAAAREPPPLDQNYDICRVKEDLEQTRHRITGNVKVDKFLRDFIVNRDMIFVVDNGSSMLQFWPSVSFVLETLAMKLAPLDKDGLDLVFTSAPQKTHKGKGSQAGTRFVKLLVKKKPAFPQNAAEEVKTDMTETLGVIFNEYIRSNKNKRMTLLVLTDGLWRGTKCETAVETKIADFVRQTPLNGNHMEDRRFSISFIRFGDYPEAIARLQRLDDDFSGLYKVPDMIDHVPWTGRVRKMILGSFVAHEDD</sequence>
<feature type="region of interest" description="Disordered" evidence="1">
    <location>
        <begin position="551"/>
        <end position="585"/>
    </location>
</feature>
<protein>
    <recommendedName>
        <fullName evidence="2">Protein kinase domain-containing protein</fullName>
    </recommendedName>
</protein>
<dbReference type="EMBL" id="LVYI01000002">
    <property type="protein sequence ID" value="OAP62701.1"/>
    <property type="molecule type" value="Genomic_DNA"/>
</dbReference>
<reference evidence="3 4" key="1">
    <citation type="submission" date="2016-04" db="EMBL/GenBank/DDBJ databases">
        <title>Draft genome of Fonsecaea erecta CBS 125763.</title>
        <authorList>
            <person name="Weiss V.A."/>
            <person name="Vicente V.A."/>
            <person name="Raittz R.T."/>
            <person name="Moreno L.F."/>
            <person name="De Souza E.M."/>
            <person name="Pedrosa F.O."/>
            <person name="Steffens M.B."/>
            <person name="Faoro H."/>
            <person name="Tadra-Sfeir M.Z."/>
            <person name="Najafzadeh M.J."/>
            <person name="Felipe M.S."/>
            <person name="Teixeira M."/>
            <person name="Sun J."/>
            <person name="Xi L."/>
            <person name="Gomes R."/>
            <person name="De Azevedo C.M."/>
            <person name="Salgado C.G."/>
            <person name="Da Silva M.B."/>
            <person name="Nascimento M.F."/>
            <person name="Queiroz-Telles F."/>
            <person name="Attili D.S."/>
            <person name="Gorbushina A."/>
        </authorList>
    </citation>
    <scope>NUCLEOTIDE SEQUENCE [LARGE SCALE GENOMIC DNA]</scope>
    <source>
        <strain evidence="3 4">CBS 125763</strain>
    </source>
</reference>
<dbReference type="GO" id="GO:0004674">
    <property type="term" value="F:protein serine/threonine kinase activity"/>
    <property type="evidence" value="ECO:0007669"/>
    <property type="project" value="TreeGrafter"/>
</dbReference>
<evidence type="ECO:0000256" key="1">
    <source>
        <dbReference type="SAM" id="MobiDB-lite"/>
    </source>
</evidence>
<evidence type="ECO:0000313" key="4">
    <source>
        <dbReference type="Proteomes" id="UP000078343"/>
    </source>
</evidence>
<dbReference type="RefSeq" id="XP_018696068.1">
    <property type="nucleotide sequence ID" value="XM_018833444.1"/>
</dbReference>
<dbReference type="PROSITE" id="PS50011">
    <property type="entry name" value="PROTEIN_KINASE_DOM"/>
    <property type="match status" value="1"/>
</dbReference>
<accession>A0A178ZTD8</accession>
<feature type="domain" description="Protein kinase" evidence="2">
    <location>
        <begin position="176"/>
        <end position="520"/>
    </location>
</feature>
<dbReference type="GeneID" id="30006098"/>
<proteinExistence type="predicted"/>
<dbReference type="Proteomes" id="UP000078343">
    <property type="component" value="Unassembled WGS sequence"/>
</dbReference>
<gene>
    <name evidence="3" type="ORF">AYL99_01928</name>
</gene>
<dbReference type="SMART" id="SM00220">
    <property type="entry name" value="S_TKc"/>
    <property type="match status" value="1"/>
</dbReference>
<dbReference type="STRING" id="1367422.A0A178ZTD8"/>